<dbReference type="EMBL" id="GBBI01004376">
    <property type="protein sequence ID" value="JAC14336.1"/>
    <property type="molecule type" value="mRNA"/>
</dbReference>
<dbReference type="PANTHER" id="PTHR46771:SF5">
    <property type="entry name" value="DETERIN"/>
    <property type="match status" value="1"/>
</dbReference>
<dbReference type="PANTHER" id="PTHR46771">
    <property type="entry name" value="DETERIN"/>
    <property type="match status" value="1"/>
</dbReference>
<dbReference type="Pfam" id="PF00653">
    <property type="entry name" value="BIR"/>
    <property type="match status" value="1"/>
</dbReference>
<dbReference type="SMART" id="SM00238">
    <property type="entry name" value="BIR"/>
    <property type="match status" value="1"/>
</dbReference>
<organism evidence="3">
    <name type="scientific">Triatoma infestans</name>
    <name type="common">Assassin bug</name>
    <dbReference type="NCBI Taxonomy" id="30076"/>
    <lineage>
        <taxon>Eukaryota</taxon>
        <taxon>Metazoa</taxon>
        <taxon>Ecdysozoa</taxon>
        <taxon>Arthropoda</taxon>
        <taxon>Hexapoda</taxon>
        <taxon>Insecta</taxon>
        <taxon>Pterygota</taxon>
        <taxon>Neoptera</taxon>
        <taxon>Paraneoptera</taxon>
        <taxon>Hemiptera</taxon>
        <taxon>Heteroptera</taxon>
        <taxon>Panheteroptera</taxon>
        <taxon>Cimicomorpha</taxon>
        <taxon>Reduviidae</taxon>
        <taxon>Triatominae</taxon>
        <taxon>Triatoma</taxon>
    </lineage>
</organism>
<feature type="non-terminal residue" evidence="3">
    <location>
        <position position="1"/>
    </location>
</feature>
<dbReference type="SUPFAM" id="SSF57924">
    <property type="entry name" value="Inhibitor of apoptosis (IAP) repeat"/>
    <property type="match status" value="1"/>
</dbReference>
<protein>
    <submittedName>
        <fullName evidence="3">Putative inhibitor of apoptosis domain protein</fullName>
    </submittedName>
</protein>
<dbReference type="InterPro" id="IPR001370">
    <property type="entry name" value="BIR_rpt"/>
</dbReference>
<dbReference type="AlphaFoldDB" id="A0A023EZW6"/>
<dbReference type="InterPro" id="IPR051190">
    <property type="entry name" value="Baculoviral_IAP"/>
</dbReference>
<accession>A0A023EZW6</accession>
<reference evidence="3" key="1">
    <citation type="journal article" date="2014" name="PLoS Negl. Trop. Dis.">
        <title>An updated insight into the Sialotranscriptome of Triatoma infestans: developmental stage and geographic variations.</title>
        <authorList>
            <person name="Schwarz A."/>
            <person name="Medrano-Mercado N."/>
            <person name="Schaub G.A."/>
            <person name="Struchiner C.J."/>
            <person name="Bargues M.D."/>
            <person name="Levy M.Z."/>
            <person name="Ribeiro J.M."/>
        </authorList>
    </citation>
    <scope>NUCLEOTIDE SEQUENCE</scope>
    <source>
        <strain evidence="3">Chile</strain>
        <tissue evidence="3">Salivary glands</tissue>
    </source>
</reference>
<evidence type="ECO:0000256" key="1">
    <source>
        <dbReference type="ARBA" id="ARBA00022723"/>
    </source>
</evidence>
<dbReference type="GO" id="GO:0046872">
    <property type="term" value="F:metal ion binding"/>
    <property type="evidence" value="ECO:0007669"/>
    <property type="project" value="UniProtKB-KW"/>
</dbReference>
<dbReference type="Gene3D" id="1.10.1170.10">
    <property type="entry name" value="Inhibitor Of Apoptosis Protein (2mihbC-IAP-1), Chain A"/>
    <property type="match status" value="1"/>
</dbReference>
<keyword evidence="1" id="KW-0479">Metal-binding</keyword>
<evidence type="ECO:0000313" key="3">
    <source>
        <dbReference type="EMBL" id="JAC14336.1"/>
    </source>
</evidence>
<proteinExistence type="evidence at transcript level"/>
<name>A0A023EZW6_TRIIF</name>
<dbReference type="PROSITE" id="PS50143">
    <property type="entry name" value="BIR_REPEAT_2"/>
    <property type="match status" value="1"/>
</dbReference>
<keyword evidence="2" id="KW-0862">Zinc</keyword>
<sequence>QLNTYQGRLKTFTDGWPFHNAKGSLSKHEMAKAGFCYLKGDCVQCYYCEKELEGWEEEDNAFEEHKKHAGYCPFINMFSEPPNVLTVHQAIILERDRLLLKIQRSFDKWVEEIREVNKTGITKIRREKK</sequence>
<evidence type="ECO:0000256" key="2">
    <source>
        <dbReference type="ARBA" id="ARBA00022833"/>
    </source>
</evidence>